<dbReference type="InterPro" id="IPR035068">
    <property type="entry name" value="TldD/PmbA_N"/>
</dbReference>
<dbReference type="GO" id="GO:0008237">
    <property type="term" value="F:metallopeptidase activity"/>
    <property type="evidence" value="ECO:0007669"/>
    <property type="project" value="InterPro"/>
</dbReference>
<dbReference type="AlphaFoldDB" id="A0A6I4T2K0"/>
<dbReference type="Pfam" id="PF19289">
    <property type="entry name" value="PmbA_TldD_3rd"/>
    <property type="match status" value="1"/>
</dbReference>
<dbReference type="PANTHER" id="PTHR43421">
    <property type="entry name" value="METALLOPROTEASE PMBA"/>
    <property type="match status" value="1"/>
</dbReference>
<dbReference type="GO" id="GO:0006508">
    <property type="term" value="P:proteolysis"/>
    <property type="evidence" value="ECO:0007669"/>
    <property type="project" value="InterPro"/>
</dbReference>
<evidence type="ECO:0000313" key="5">
    <source>
        <dbReference type="EMBL" id="MXO65454.1"/>
    </source>
</evidence>
<dbReference type="EMBL" id="WTYT01000002">
    <property type="protein sequence ID" value="MXO65454.1"/>
    <property type="molecule type" value="Genomic_DNA"/>
</dbReference>
<feature type="domain" description="Metalloprotease TldD/E C-terminal" evidence="3">
    <location>
        <begin position="239"/>
        <end position="453"/>
    </location>
</feature>
<evidence type="ECO:0000259" key="4">
    <source>
        <dbReference type="Pfam" id="PF19290"/>
    </source>
</evidence>
<reference evidence="5 6" key="1">
    <citation type="submission" date="2019-12" db="EMBL/GenBank/DDBJ databases">
        <title>Genomic-based taxomic classification of the family Erythrobacteraceae.</title>
        <authorList>
            <person name="Xu L."/>
        </authorList>
    </citation>
    <scope>NUCLEOTIDE SEQUENCE [LARGE SCALE GENOMIC DNA]</scope>
    <source>
        <strain evidence="5 6">LMG 29518</strain>
    </source>
</reference>
<evidence type="ECO:0000259" key="2">
    <source>
        <dbReference type="Pfam" id="PF01523"/>
    </source>
</evidence>
<protein>
    <submittedName>
        <fullName evidence="5">TldD/PmbA family protein</fullName>
    </submittedName>
</protein>
<dbReference type="InterPro" id="IPR045570">
    <property type="entry name" value="Metalloprtase-TldD/E_cen_dom"/>
</dbReference>
<name>A0A6I4T2K0_9SPHN</name>
<evidence type="ECO:0000256" key="1">
    <source>
        <dbReference type="ARBA" id="ARBA00005836"/>
    </source>
</evidence>
<dbReference type="Pfam" id="PF01523">
    <property type="entry name" value="PmbA_TldD_1st"/>
    <property type="match status" value="1"/>
</dbReference>
<feature type="domain" description="Metalloprotease TldD/E central" evidence="4">
    <location>
        <begin position="125"/>
        <end position="230"/>
    </location>
</feature>
<feature type="domain" description="Metalloprotease TldD/E N-terminal" evidence="2">
    <location>
        <begin position="32"/>
        <end position="96"/>
    </location>
</feature>
<dbReference type="Pfam" id="PF19290">
    <property type="entry name" value="PmbA_TldD_2nd"/>
    <property type="match status" value="1"/>
</dbReference>
<dbReference type="InterPro" id="IPR002510">
    <property type="entry name" value="Metalloprtase-TldD/E_N"/>
</dbReference>
<evidence type="ECO:0000259" key="3">
    <source>
        <dbReference type="Pfam" id="PF19289"/>
    </source>
</evidence>
<dbReference type="PANTHER" id="PTHR43421:SF1">
    <property type="entry name" value="METALLOPROTEASE PMBA"/>
    <property type="match status" value="1"/>
</dbReference>
<organism evidence="5 6">
    <name type="scientific">Altericroceibacterium endophyticum</name>
    <dbReference type="NCBI Taxonomy" id="1808508"/>
    <lineage>
        <taxon>Bacteria</taxon>
        <taxon>Pseudomonadati</taxon>
        <taxon>Pseudomonadota</taxon>
        <taxon>Alphaproteobacteria</taxon>
        <taxon>Sphingomonadales</taxon>
        <taxon>Erythrobacteraceae</taxon>
        <taxon>Altericroceibacterium</taxon>
    </lineage>
</organism>
<proteinExistence type="inferred from homology"/>
<keyword evidence="6" id="KW-1185">Reference proteome</keyword>
<dbReference type="InterPro" id="IPR036059">
    <property type="entry name" value="TldD/PmbA_sf"/>
</dbReference>
<dbReference type="RefSeq" id="WP_160735847.1">
    <property type="nucleotide sequence ID" value="NZ_WTYT01000002.1"/>
</dbReference>
<dbReference type="Proteomes" id="UP000438476">
    <property type="component" value="Unassembled WGS sequence"/>
</dbReference>
<dbReference type="OrthoDB" id="9803618at2"/>
<dbReference type="SUPFAM" id="SSF111283">
    <property type="entry name" value="Putative modulator of DNA gyrase, PmbA/TldD"/>
    <property type="match status" value="1"/>
</dbReference>
<comment type="similarity">
    <text evidence="1">Belongs to the peptidase U62 family.</text>
</comment>
<accession>A0A6I4T2K0</accession>
<comment type="caution">
    <text evidence="5">The sequence shown here is derived from an EMBL/GenBank/DDBJ whole genome shotgun (WGS) entry which is preliminary data.</text>
</comment>
<evidence type="ECO:0000313" key="6">
    <source>
        <dbReference type="Proteomes" id="UP000438476"/>
    </source>
</evidence>
<dbReference type="Gene3D" id="3.30.2290.10">
    <property type="entry name" value="PmbA/TldD superfamily"/>
    <property type="match status" value="1"/>
</dbReference>
<dbReference type="InterPro" id="IPR047657">
    <property type="entry name" value="PmbA"/>
</dbReference>
<dbReference type="GO" id="GO:0005829">
    <property type="term" value="C:cytosol"/>
    <property type="evidence" value="ECO:0007669"/>
    <property type="project" value="TreeGrafter"/>
</dbReference>
<dbReference type="InterPro" id="IPR045569">
    <property type="entry name" value="Metalloprtase-TldD/E_C"/>
</dbReference>
<gene>
    <name evidence="5" type="ORF">GRI91_06780</name>
</gene>
<sequence>MSENASPLDPAVAQERCAALIDMVCRGGADSADAVVIGSESQSIEVRLGKLEGADRSESADLGLRVFCDGRSASIHSSDFSDAGLKELSERAIAMAKAAPLDPYAGLAEAQMLAQPPYPDCDLFDPVQVTPEKLREAALAAEDSARATAGVTNSEGGSAGYGSSMVALATSNGFAAAHRATSHSLSASVIAGEGAAMQRDYAYRVARHAEDLPDPLEIGQKAGQRAVARLDPQRVSSGPRPILFDPRIGHSLVAHLIGAMSAAAIARRSSFLLGKENDTLFPDDLRLLERPHRQRGLRSRPFDGEGLPTRDRALVQEGRITGWLTNCAAARQLGIAPTGHASRGAGGAPGISVSNCHLEAGGMSPAELMSDIEDGIYVTELSGQGVNGVTGDYSRGAAGFRIVKGELAGPVAEFTIAGNLLDMFARMSAANDLEYHRTINVPTLRVDGMTVAGE</sequence>